<feature type="binding site" evidence="5">
    <location>
        <position position="58"/>
    </location>
    <ligand>
        <name>chlorophyll a</name>
        <dbReference type="ChEBI" id="CHEBI:58416"/>
        <label>1</label>
    </ligand>
</feature>
<dbReference type="EMBL" id="HBER01009831">
    <property type="protein sequence ID" value="CAD8529632.1"/>
    <property type="molecule type" value="Transcribed_RNA"/>
</dbReference>
<dbReference type="GO" id="GO:0016168">
    <property type="term" value="F:chlorophyll binding"/>
    <property type="evidence" value="ECO:0007669"/>
    <property type="project" value="UniProtKB-KW"/>
</dbReference>
<organism evidence="6">
    <name type="scientific">Calcidiscus leptoporus</name>
    <dbReference type="NCBI Taxonomy" id="127549"/>
    <lineage>
        <taxon>Eukaryota</taxon>
        <taxon>Haptista</taxon>
        <taxon>Haptophyta</taxon>
        <taxon>Prymnesiophyceae</taxon>
        <taxon>Coccolithales</taxon>
        <taxon>Calcidiscaceae</taxon>
        <taxon>Calcidiscus</taxon>
    </lineage>
</organism>
<evidence type="ECO:0008006" key="7">
    <source>
        <dbReference type="Google" id="ProtNLM"/>
    </source>
</evidence>
<dbReference type="SUPFAM" id="SSF103511">
    <property type="entry name" value="Chlorophyll a-b binding protein"/>
    <property type="match status" value="1"/>
</dbReference>
<feature type="binding site" description="axial binding residue" evidence="5">
    <location>
        <position position="188"/>
    </location>
    <ligand>
        <name>chlorophyll b</name>
        <dbReference type="ChEBI" id="CHEBI:61721"/>
        <label>1</label>
    </ligand>
    <ligandPart>
        <name>Mg</name>
        <dbReference type="ChEBI" id="CHEBI:25107"/>
    </ligandPart>
</feature>
<dbReference type="GO" id="GO:0016020">
    <property type="term" value="C:membrane"/>
    <property type="evidence" value="ECO:0007669"/>
    <property type="project" value="InterPro"/>
</dbReference>
<protein>
    <recommendedName>
        <fullName evidence="7">Light harvesting protein</fullName>
    </recommendedName>
</protein>
<keyword evidence="5" id="KW-0157">Chromophore</keyword>
<keyword evidence="5" id="KW-0148">Chlorophyll</keyword>
<evidence type="ECO:0000256" key="3">
    <source>
        <dbReference type="ARBA" id="ARBA00022531"/>
    </source>
</evidence>
<keyword evidence="4" id="KW-0934">Plastid</keyword>
<evidence type="ECO:0000256" key="2">
    <source>
        <dbReference type="ARBA" id="ARBA00022528"/>
    </source>
</evidence>
<evidence type="ECO:0000256" key="1">
    <source>
        <dbReference type="ARBA" id="ARBA00004229"/>
    </source>
</evidence>
<dbReference type="GO" id="GO:0009507">
    <property type="term" value="C:chloroplast"/>
    <property type="evidence" value="ECO:0007669"/>
    <property type="project" value="UniProtKB-SubCell"/>
</dbReference>
<dbReference type="InterPro" id="IPR022796">
    <property type="entry name" value="Chloroa_b-bind"/>
</dbReference>
<dbReference type="InterPro" id="IPR001344">
    <property type="entry name" value="Chloro_AB-bd_pln"/>
</dbReference>
<feature type="binding site" evidence="5">
    <location>
        <position position="87"/>
    </location>
    <ligand>
        <name>chlorophyll a</name>
        <dbReference type="ChEBI" id="CHEBI:58416"/>
        <label>1</label>
    </ligand>
</feature>
<comment type="subcellular location">
    <subcellularLocation>
        <location evidence="1">Plastid</location>
        <location evidence="1">Chloroplast</location>
    </subcellularLocation>
</comment>
<dbReference type="GO" id="GO:0009765">
    <property type="term" value="P:photosynthesis, light harvesting"/>
    <property type="evidence" value="ECO:0007669"/>
    <property type="project" value="InterPro"/>
</dbReference>
<name>A0A7S0NR62_9EUKA</name>
<feature type="binding site" evidence="5">
    <location>
        <position position="89"/>
    </location>
    <ligand>
        <name>chlorophyll a</name>
        <dbReference type="ChEBI" id="CHEBI:58416"/>
        <label>1</label>
    </ligand>
</feature>
<dbReference type="PANTHER" id="PTHR21649">
    <property type="entry name" value="CHLOROPHYLL A/B BINDING PROTEIN"/>
    <property type="match status" value="1"/>
</dbReference>
<keyword evidence="3" id="KW-0602">Photosynthesis</keyword>
<feature type="binding site" evidence="5">
    <location>
        <position position="224"/>
    </location>
    <ligand>
        <name>chlorophyll a</name>
        <dbReference type="ChEBI" id="CHEBI:58416"/>
        <label>1</label>
    </ligand>
</feature>
<evidence type="ECO:0000256" key="4">
    <source>
        <dbReference type="ARBA" id="ARBA00022640"/>
    </source>
</evidence>
<gene>
    <name evidence="6" type="ORF">CLEP1334_LOCUS4884</name>
</gene>
<dbReference type="Gene3D" id="1.10.3460.10">
    <property type="entry name" value="Chlorophyll a/b binding protein domain"/>
    <property type="match status" value="1"/>
</dbReference>
<dbReference type="AlphaFoldDB" id="A0A7S0NR62"/>
<evidence type="ECO:0000313" key="6">
    <source>
        <dbReference type="EMBL" id="CAD8529632.1"/>
    </source>
</evidence>
<proteinExistence type="predicted"/>
<feature type="binding site" evidence="5">
    <location>
        <position position="227"/>
    </location>
    <ligand>
        <name>chlorophyll a</name>
        <dbReference type="ChEBI" id="CHEBI:58416"/>
        <label>1</label>
    </ligand>
</feature>
<sequence length="293" mass="31556">MMMVVSAGALAYSAPAMRVLPSTTARVPPTLMKAAAKGETVKDLAALADSLNPNVGFWDPLGMVNINLYDKGQEATIGWLRHAEIKHGRVAMAAFVGYCLQANGIVFPWAITGGPLAEFTAGLSGKEVEATTMFSDIAAAGFPNEQWDAVPTAGKLQILGTIFLLEWVGEMQVPHYTKGGKPGYYPPLKESELIPHPVPFNLYDPFELFGEMDEATKQRRLLMEINNGRLAMIGIFGFLCAAKGLDVPLLNGVIPFYEGETMAAFGTGDIGLPLVQKMIEFGSALKLDAIAFR</sequence>
<reference evidence="6" key="1">
    <citation type="submission" date="2021-01" db="EMBL/GenBank/DDBJ databases">
        <authorList>
            <person name="Corre E."/>
            <person name="Pelletier E."/>
            <person name="Niang G."/>
            <person name="Scheremetjew M."/>
            <person name="Finn R."/>
            <person name="Kale V."/>
            <person name="Holt S."/>
            <person name="Cochrane G."/>
            <person name="Meng A."/>
            <person name="Brown T."/>
            <person name="Cohen L."/>
        </authorList>
    </citation>
    <scope>NUCLEOTIDE SEQUENCE</scope>
    <source>
        <strain evidence="6">RCC1130</strain>
    </source>
</reference>
<evidence type="ECO:0000256" key="5">
    <source>
        <dbReference type="PIRSR" id="PIRSR601344-1"/>
    </source>
</evidence>
<accession>A0A7S0NR62</accession>
<dbReference type="Pfam" id="PF00504">
    <property type="entry name" value="Chloroa_b-bind"/>
    <property type="match status" value="1"/>
</dbReference>
<feature type="binding site" evidence="5">
    <location>
        <position position="84"/>
    </location>
    <ligand>
        <name>chlorophyll a</name>
        <dbReference type="ChEBI" id="CHEBI:58416"/>
        <label>1</label>
    </ligand>
</feature>
<keyword evidence="2" id="KW-0150">Chloroplast</keyword>
<feature type="binding site" evidence="5">
    <location>
        <position position="229"/>
    </location>
    <ligand>
        <name>chlorophyll a</name>
        <dbReference type="ChEBI" id="CHEBI:58416"/>
        <label>1</label>
    </ligand>
</feature>